<dbReference type="AlphaFoldDB" id="A0A1S8NHQ9"/>
<reference evidence="2 3" key="1">
    <citation type="submission" date="2016-05" db="EMBL/GenBank/DDBJ databases">
        <title>Microbial solvent formation.</title>
        <authorList>
            <person name="Poehlein A."/>
            <person name="Montoya Solano J.D."/>
            <person name="Flitsch S."/>
            <person name="Krabben P."/>
            <person name="Duerre P."/>
            <person name="Daniel R."/>
        </authorList>
    </citation>
    <scope>NUCLEOTIDE SEQUENCE [LARGE SCALE GENOMIC DNA]</scope>
    <source>
        <strain evidence="2 3">L1-8</strain>
    </source>
</reference>
<accession>A0A1S8NHQ9</accession>
<feature type="domain" description="DUF1653" evidence="1">
    <location>
        <begin position="13"/>
        <end position="76"/>
    </location>
</feature>
<organism evidence="2 3">
    <name type="scientific">Clostridium saccharobutylicum</name>
    <dbReference type="NCBI Taxonomy" id="169679"/>
    <lineage>
        <taxon>Bacteria</taxon>
        <taxon>Bacillati</taxon>
        <taxon>Bacillota</taxon>
        <taxon>Clostridia</taxon>
        <taxon>Eubacteriales</taxon>
        <taxon>Clostridiaceae</taxon>
        <taxon>Clostridium</taxon>
    </lineage>
</organism>
<dbReference type="Proteomes" id="UP000191154">
    <property type="component" value="Unassembled WGS sequence"/>
</dbReference>
<evidence type="ECO:0000259" key="1">
    <source>
        <dbReference type="Pfam" id="PF07866"/>
    </source>
</evidence>
<dbReference type="InterPro" id="IPR037135">
    <property type="entry name" value="DUF1653-like_dom_sf"/>
</dbReference>
<comment type="caution">
    <text evidence="2">The sequence shown here is derived from an EMBL/GenBank/DDBJ whole genome shotgun (WGS) entry which is preliminary data.</text>
</comment>
<dbReference type="InterPro" id="IPR023387">
    <property type="entry name" value="DUF1653-like_dom"/>
</dbReference>
<dbReference type="EMBL" id="LZYZ01000001">
    <property type="protein sequence ID" value="OOM15970.1"/>
    <property type="molecule type" value="Genomic_DNA"/>
</dbReference>
<evidence type="ECO:0000313" key="2">
    <source>
        <dbReference type="EMBL" id="OOM15970.1"/>
    </source>
</evidence>
<sequence>MQDINLTELKGKTFRHFKGDLYLFIDIAEHTETGEKMVIYKALYGECRIYARPINMFLSEVDKVKYPNVIQKYRFEPVIIKSVK</sequence>
<name>A0A1S8NHQ9_CLOSA</name>
<protein>
    <recommendedName>
        <fullName evidence="1">DUF1653 domain-containing protein</fullName>
    </recommendedName>
</protein>
<dbReference type="Gene3D" id="2.30.30.320">
    <property type="entry name" value="DUF1653-like domain"/>
    <property type="match status" value="1"/>
</dbReference>
<dbReference type="RefSeq" id="WP_077863733.1">
    <property type="nucleotide sequence ID" value="NZ_LZYZ01000001.1"/>
</dbReference>
<evidence type="ECO:0000313" key="3">
    <source>
        <dbReference type="Proteomes" id="UP000191154"/>
    </source>
</evidence>
<dbReference type="Pfam" id="PF07866">
    <property type="entry name" value="DUF1653"/>
    <property type="match status" value="1"/>
</dbReference>
<proteinExistence type="predicted"/>
<gene>
    <name evidence="2" type="ORF">CLOSAC_02410</name>
</gene>